<evidence type="ECO:0000313" key="9">
    <source>
        <dbReference type="EMBL" id="KAF0701553.1"/>
    </source>
</evidence>
<evidence type="ECO:0000313" key="10">
    <source>
        <dbReference type="EMBL" id="VFT84896.1"/>
    </source>
</evidence>
<keyword evidence="3" id="KW-0813">Transport</keyword>
<organism evidence="10 11">
    <name type="scientific">Aphanomyces stellatus</name>
    <dbReference type="NCBI Taxonomy" id="120398"/>
    <lineage>
        <taxon>Eukaryota</taxon>
        <taxon>Sar</taxon>
        <taxon>Stramenopiles</taxon>
        <taxon>Oomycota</taxon>
        <taxon>Saprolegniomycetes</taxon>
        <taxon>Saprolegniales</taxon>
        <taxon>Verrucalvaceae</taxon>
        <taxon>Aphanomyces</taxon>
    </lineage>
</organism>
<dbReference type="PANTHER" id="PTHR48042:SF11">
    <property type="entry name" value="ABC TRANSPORTER G FAMILY MEMBER 11"/>
    <property type="match status" value="1"/>
</dbReference>
<dbReference type="InterPro" id="IPR052215">
    <property type="entry name" value="Plant_ABCG"/>
</dbReference>
<dbReference type="InterPro" id="IPR013525">
    <property type="entry name" value="ABC2_TM"/>
</dbReference>
<evidence type="ECO:0000256" key="2">
    <source>
        <dbReference type="ARBA" id="ARBA00005814"/>
    </source>
</evidence>
<dbReference type="Proteomes" id="UP000332933">
    <property type="component" value="Unassembled WGS sequence"/>
</dbReference>
<protein>
    <submittedName>
        <fullName evidence="10">Aste57867_8003 protein</fullName>
    </submittedName>
</protein>
<feature type="domain" description="ABC-2 type transporter transmembrane" evidence="8">
    <location>
        <begin position="16"/>
        <end position="217"/>
    </location>
</feature>
<gene>
    <name evidence="10" type="primary">Aste57867_8003</name>
    <name evidence="9" type="ORF">As57867_007973</name>
    <name evidence="10" type="ORF">ASTE57867_8003</name>
</gene>
<comment type="similarity">
    <text evidence="2">Belongs to the ABC transporter superfamily. ABCG family. Eye pigment precursor importer (TC 3.A.1.204) subfamily.</text>
</comment>
<dbReference type="Pfam" id="PF01061">
    <property type="entry name" value="ABC2_membrane"/>
    <property type="match status" value="1"/>
</dbReference>
<keyword evidence="6 7" id="KW-0472">Membrane</keyword>
<dbReference type="GO" id="GO:0140359">
    <property type="term" value="F:ABC-type transporter activity"/>
    <property type="evidence" value="ECO:0007669"/>
    <property type="project" value="InterPro"/>
</dbReference>
<sequence length="269" mass="30131">MPREYTQDLRPSALSQLTMLMHRNSLNNIRNPGVYGVRIVMYIMLSLMVGSVYAYNTDEENLIPLLFYVQAFLVFMSVAVLPFFIEQRVVFNRERANSSLSVFSYVVANFLAALPGIALIAVVSSGIVVGIAGLNSFGYFVLNLFLSLVVAESLMHVLGATTPHYIIGIALGAGVFGMFMLLEGFMVPYKSIPAGWRWVHYIAFHSYSFKAFMYKQFQPSGTPASLAILKRFDIENVDVDAYMGVLAGYAILLQAIFAFVLWKWHTGRR</sequence>
<reference evidence="10 11" key="1">
    <citation type="submission" date="2019-03" db="EMBL/GenBank/DDBJ databases">
        <authorList>
            <person name="Gaulin E."/>
            <person name="Dumas B."/>
        </authorList>
    </citation>
    <scope>NUCLEOTIDE SEQUENCE [LARGE SCALE GENOMIC DNA]</scope>
    <source>
        <strain evidence="10">CBS 568.67</strain>
    </source>
</reference>
<evidence type="ECO:0000256" key="1">
    <source>
        <dbReference type="ARBA" id="ARBA00004141"/>
    </source>
</evidence>
<name>A0A485KJ56_9STRA</name>
<dbReference type="OrthoDB" id="66620at2759"/>
<dbReference type="AlphaFoldDB" id="A0A485KJ56"/>
<accession>A0A485KJ56</accession>
<evidence type="ECO:0000256" key="7">
    <source>
        <dbReference type="SAM" id="Phobius"/>
    </source>
</evidence>
<keyword evidence="5 7" id="KW-1133">Transmembrane helix</keyword>
<comment type="subcellular location">
    <subcellularLocation>
        <location evidence="1">Membrane</location>
        <topology evidence="1">Multi-pass membrane protein</topology>
    </subcellularLocation>
</comment>
<evidence type="ECO:0000256" key="4">
    <source>
        <dbReference type="ARBA" id="ARBA00022692"/>
    </source>
</evidence>
<keyword evidence="4 7" id="KW-0812">Transmembrane</keyword>
<dbReference type="EMBL" id="CAADRA010005045">
    <property type="protein sequence ID" value="VFT84896.1"/>
    <property type="molecule type" value="Genomic_DNA"/>
</dbReference>
<dbReference type="PANTHER" id="PTHR48042">
    <property type="entry name" value="ABC TRANSPORTER G FAMILY MEMBER 11"/>
    <property type="match status" value="1"/>
</dbReference>
<keyword evidence="11" id="KW-1185">Reference proteome</keyword>
<reference evidence="9" key="2">
    <citation type="submission" date="2019-06" db="EMBL/GenBank/DDBJ databases">
        <title>Genomics analysis of Aphanomyces spp. identifies a new class of oomycete effector associated with host adaptation.</title>
        <authorList>
            <person name="Gaulin E."/>
        </authorList>
    </citation>
    <scope>NUCLEOTIDE SEQUENCE</scope>
    <source>
        <strain evidence="9">CBS 578.67</strain>
    </source>
</reference>
<feature type="transmembrane region" description="Helical" evidence="7">
    <location>
        <begin position="137"/>
        <end position="158"/>
    </location>
</feature>
<dbReference type="GO" id="GO:0016020">
    <property type="term" value="C:membrane"/>
    <property type="evidence" value="ECO:0007669"/>
    <property type="project" value="UniProtKB-SubCell"/>
</dbReference>
<evidence type="ECO:0000256" key="5">
    <source>
        <dbReference type="ARBA" id="ARBA00022989"/>
    </source>
</evidence>
<dbReference type="EMBL" id="VJMH01005024">
    <property type="protein sequence ID" value="KAF0701553.1"/>
    <property type="molecule type" value="Genomic_DNA"/>
</dbReference>
<proteinExistence type="inferred from homology"/>
<evidence type="ECO:0000256" key="6">
    <source>
        <dbReference type="ARBA" id="ARBA00023136"/>
    </source>
</evidence>
<evidence type="ECO:0000259" key="8">
    <source>
        <dbReference type="Pfam" id="PF01061"/>
    </source>
</evidence>
<evidence type="ECO:0000313" key="11">
    <source>
        <dbReference type="Proteomes" id="UP000332933"/>
    </source>
</evidence>
<feature type="transmembrane region" description="Helical" evidence="7">
    <location>
        <begin position="165"/>
        <end position="187"/>
    </location>
</feature>
<evidence type="ECO:0000256" key="3">
    <source>
        <dbReference type="ARBA" id="ARBA00022448"/>
    </source>
</evidence>
<feature type="transmembrane region" description="Helical" evidence="7">
    <location>
        <begin position="106"/>
        <end position="131"/>
    </location>
</feature>
<feature type="transmembrane region" description="Helical" evidence="7">
    <location>
        <begin position="67"/>
        <end position="85"/>
    </location>
</feature>
<feature type="transmembrane region" description="Helical" evidence="7">
    <location>
        <begin position="35"/>
        <end position="55"/>
    </location>
</feature>
<feature type="transmembrane region" description="Helical" evidence="7">
    <location>
        <begin position="241"/>
        <end position="262"/>
    </location>
</feature>